<feature type="domain" description="Integrase core" evidence="2">
    <location>
        <begin position="138"/>
        <end position="316"/>
    </location>
</feature>
<dbReference type="InterPro" id="IPR058913">
    <property type="entry name" value="Integrase_dom_put"/>
</dbReference>
<organism evidence="3 4">
    <name type="scientific">Mycena citricolor</name>
    <dbReference type="NCBI Taxonomy" id="2018698"/>
    <lineage>
        <taxon>Eukaryota</taxon>
        <taxon>Fungi</taxon>
        <taxon>Dikarya</taxon>
        <taxon>Basidiomycota</taxon>
        <taxon>Agaricomycotina</taxon>
        <taxon>Agaricomycetes</taxon>
        <taxon>Agaricomycetidae</taxon>
        <taxon>Agaricales</taxon>
        <taxon>Marasmiineae</taxon>
        <taxon>Mycenaceae</taxon>
        <taxon>Mycena</taxon>
    </lineage>
</organism>
<dbReference type="InterPro" id="IPR008928">
    <property type="entry name" value="6-hairpin_glycosidase_sf"/>
</dbReference>
<reference evidence="3" key="1">
    <citation type="submission" date="2023-11" db="EMBL/GenBank/DDBJ databases">
        <authorList>
            <person name="De Vega J J."/>
            <person name="De Vega J J."/>
        </authorList>
    </citation>
    <scope>NUCLEOTIDE SEQUENCE</scope>
</reference>
<comment type="caution">
    <text evidence="3">The sequence shown here is derived from an EMBL/GenBank/DDBJ whole genome shotgun (WGS) entry which is preliminary data.</text>
</comment>
<dbReference type="InterPro" id="IPR035396">
    <property type="entry name" value="Bac_rhamnosid6H"/>
</dbReference>
<name>A0AAD2GZY5_9AGAR</name>
<dbReference type="AlphaFoldDB" id="A0AAD2GZY5"/>
<dbReference type="SUPFAM" id="SSF48208">
    <property type="entry name" value="Six-hairpin glycosidases"/>
    <property type="match status" value="1"/>
</dbReference>
<evidence type="ECO:0008006" key="5">
    <source>
        <dbReference type="Google" id="ProtNLM"/>
    </source>
</evidence>
<dbReference type="Proteomes" id="UP001295794">
    <property type="component" value="Unassembled WGS sequence"/>
</dbReference>
<dbReference type="InterPro" id="IPR012341">
    <property type="entry name" value="6hp_glycosidase-like_sf"/>
</dbReference>
<gene>
    <name evidence="3" type="ORF">MYCIT1_LOCUS7712</name>
</gene>
<proteinExistence type="predicted"/>
<protein>
    <recommendedName>
        <fullName evidence="5">Alpha-L-rhamnosidase six-hairpin glycosidase domain-containing protein</fullName>
    </recommendedName>
</protein>
<dbReference type="EMBL" id="CAVNYO010000108">
    <property type="protein sequence ID" value="CAK5266145.1"/>
    <property type="molecule type" value="Genomic_DNA"/>
</dbReference>
<sequence length="975" mass="110374">MPNQYKPVPNAEDLRPFIEKYWKQNKKDVEIVELLKKYHIDLNKYGLEVQTFRKIREKLGFIRTRRQGHTVDTIGVFIVKLRPIYPKAGGREMVSLLLHEENVRVSRETVMRYFHTHEPDLVRERRRGHFKRKQFWAAGANDIWAVDQHDKWKYKFGLALHTGIDPFLGMIHWLKIWWNNSNPRLIFSYYLETVERLGVIPLVTQSDPGSENVGIANGHTQLRHYQDPSLIGTSQHRWMRKKKNIMPEITWSQMRRRFTPGFEDILDVGVNEGWYNPGVLLEALVFRWVFIPWLQGELELYRHRVNNTAKRCDRNKILPHGVPTSMFEFPEDYAILDFKIKVDPIGIEKVRQMYAPPDHDVFLLVPPDFEIAILDIYAKLNSPIVDRDSCWDVYLQLLNCLKELDQLNDIDQSADARWGHVLTQPVDENIPLLPNLQELRGGEGVVGEGAYYMGGVNNGDGLGPEHHACLNAMINDIEPEVDPMPNSQLPDDAHALYAWFSDEEDSQDFNDHWYELVKVVARDHLINLSRALKDLNGFVSELIKVVAPEFISPLKLDDSCQPARLQNWDRIQTFHVPRATGLLTQTVGQQRGGFRFLTIVSASADPLTISNISLAITFMPHWDDLRAYPGYFFAPDPGFHDIDFLTKIWHYRVQTNTIPPHTARQEPCPAGGGWSNDALGGAATGPILVDGAKRDRNIWPGDCGISTHTELVALSDMEPTKNSLMVMFRTQNLTTGALQYSGPPLNNQGSDTYISWSLIGTHNYFLYTGDLDFIKSVWANYTKAVGFLEGQVDLTGLMNVSSALSNDWGRASGAGHNSAANALLYRTLVTTADLATHLGNVSLPATYLANATKIKTAFNSLLWDAAAGRFRSNDLPRSIHPQDGNALAVLYNLTTSDAQNKAVSAGLMKFWTPIRPWLRAHFVAGKGERAIDLIEREWGYMLETNLSVKSPLLEGFSANGSLGRLPGVLIIASII</sequence>
<dbReference type="PANTHER" id="PTHR34987">
    <property type="entry name" value="C, PUTATIVE (AFU_ORTHOLOGUE AFUA_3G02880)-RELATED"/>
    <property type="match status" value="1"/>
</dbReference>
<dbReference type="PANTHER" id="PTHR34987:SF6">
    <property type="entry name" value="ALPHA-L-RHAMNOSIDASE SIX-HAIRPIN GLYCOSIDASE DOMAIN-CONTAINING PROTEIN"/>
    <property type="match status" value="1"/>
</dbReference>
<evidence type="ECO:0000259" key="1">
    <source>
        <dbReference type="Pfam" id="PF17389"/>
    </source>
</evidence>
<evidence type="ECO:0000259" key="2">
    <source>
        <dbReference type="Pfam" id="PF24764"/>
    </source>
</evidence>
<accession>A0AAD2GZY5</accession>
<feature type="domain" description="Alpha-L-rhamnosidase six-hairpin glycosidase" evidence="1">
    <location>
        <begin position="687"/>
        <end position="908"/>
    </location>
</feature>
<dbReference type="GO" id="GO:0003824">
    <property type="term" value="F:catalytic activity"/>
    <property type="evidence" value="ECO:0007669"/>
    <property type="project" value="UniProtKB-ARBA"/>
</dbReference>
<dbReference type="Pfam" id="PF24764">
    <property type="entry name" value="rva_4"/>
    <property type="match status" value="1"/>
</dbReference>
<dbReference type="GO" id="GO:0005975">
    <property type="term" value="P:carbohydrate metabolic process"/>
    <property type="evidence" value="ECO:0007669"/>
    <property type="project" value="InterPro"/>
</dbReference>
<keyword evidence="4" id="KW-1185">Reference proteome</keyword>
<evidence type="ECO:0000313" key="3">
    <source>
        <dbReference type="EMBL" id="CAK5266145.1"/>
    </source>
</evidence>
<dbReference type="Pfam" id="PF17389">
    <property type="entry name" value="Bac_rhamnosid6H"/>
    <property type="match status" value="1"/>
</dbReference>
<dbReference type="Gene3D" id="1.50.10.10">
    <property type="match status" value="1"/>
</dbReference>
<evidence type="ECO:0000313" key="4">
    <source>
        <dbReference type="Proteomes" id="UP001295794"/>
    </source>
</evidence>